<keyword evidence="2" id="KW-0813">Transport</keyword>
<dbReference type="Proteomes" id="UP000001744">
    <property type="component" value="Unassembled WGS sequence"/>
</dbReference>
<dbReference type="HOGENOM" id="CLU_150783_2_1_1"/>
<dbReference type="PANTHER" id="PTHR12791">
    <property type="entry name" value="GOLGI SNARE BET1-RELATED"/>
    <property type="match status" value="1"/>
</dbReference>
<dbReference type="GO" id="GO:0015031">
    <property type="term" value="P:protein transport"/>
    <property type="evidence" value="ECO:0007669"/>
    <property type="project" value="UniProtKB-KW"/>
</dbReference>
<dbReference type="STRING" id="402676.B6JWM6"/>
<evidence type="ECO:0000313" key="12">
    <source>
        <dbReference type="Proteomes" id="UP000001744"/>
    </source>
</evidence>
<evidence type="ECO:0000256" key="8">
    <source>
        <dbReference type="ARBA" id="ARBA00046280"/>
    </source>
</evidence>
<keyword evidence="12" id="KW-1185">Reference proteome</keyword>
<dbReference type="CDD" id="cd15853">
    <property type="entry name" value="SNARE_Bet1"/>
    <property type="match status" value="1"/>
</dbReference>
<keyword evidence="3 9" id="KW-0812">Transmembrane</keyword>
<evidence type="ECO:0000256" key="2">
    <source>
        <dbReference type="ARBA" id="ARBA00022448"/>
    </source>
</evidence>
<sequence>MNDHNEHRLKALSSQVSALKGVTIDIYNRASDYSRIDQASEGFAGLRVSVSNVAGRFARVVRTAGKRSILYMVLIIVSVVLLGYYSLKRYL</sequence>
<dbReference type="GeneID" id="7048878"/>
<accession>B6JWM6</accession>
<reference evidence="10 12" key="1">
    <citation type="journal article" date="2011" name="Science">
        <title>Comparative functional genomics of the fission yeasts.</title>
        <authorList>
            <person name="Rhind N."/>
            <person name="Chen Z."/>
            <person name="Yassour M."/>
            <person name="Thompson D.A."/>
            <person name="Haas B.J."/>
            <person name="Habib N."/>
            <person name="Wapinski I."/>
            <person name="Roy S."/>
            <person name="Lin M.F."/>
            <person name="Heiman D.I."/>
            <person name="Young S.K."/>
            <person name="Furuya K."/>
            <person name="Guo Y."/>
            <person name="Pidoux A."/>
            <person name="Chen H.M."/>
            <person name="Robbertse B."/>
            <person name="Goldberg J.M."/>
            <person name="Aoki K."/>
            <person name="Bayne E.H."/>
            <person name="Berlin A.M."/>
            <person name="Desjardins C.A."/>
            <person name="Dobbs E."/>
            <person name="Dukaj L."/>
            <person name="Fan L."/>
            <person name="FitzGerald M.G."/>
            <person name="French C."/>
            <person name="Gujja S."/>
            <person name="Hansen K."/>
            <person name="Keifenheim D."/>
            <person name="Levin J.Z."/>
            <person name="Mosher R.A."/>
            <person name="Mueller C.A."/>
            <person name="Pfiffner J."/>
            <person name="Priest M."/>
            <person name="Russ C."/>
            <person name="Smialowska A."/>
            <person name="Swoboda P."/>
            <person name="Sykes S.M."/>
            <person name="Vaughn M."/>
            <person name="Vengrova S."/>
            <person name="Yoder R."/>
            <person name="Zeng Q."/>
            <person name="Allshire R."/>
            <person name="Baulcombe D."/>
            <person name="Birren B.W."/>
            <person name="Brown W."/>
            <person name="Ekwall K."/>
            <person name="Kellis M."/>
            <person name="Leatherwood J."/>
            <person name="Levin H."/>
            <person name="Margalit H."/>
            <person name="Martienssen R."/>
            <person name="Nieduszynski C.A."/>
            <person name="Spatafora J.W."/>
            <person name="Friedman N."/>
            <person name="Dalgaard J.Z."/>
            <person name="Baumann P."/>
            <person name="Niki H."/>
            <person name="Regev A."/>
            <person name="Nusbaum C."/>
        </authorList>
    </citation>
    <scope>NUCLEOTIDE SEQUENCE [LARGE SCALE GENOMIC DNA]</scope>
    <source>
        <strain evidence="12">yFS275 / FY16936</strain>
    </source>
</reference>
<dbReference type="eggNOG" id="ENOG502S73N">
    <property type="taxonomic scope" value="Eukaryota"/>
</dbReference>
<name>B6JWM6_SCHJY</name>
<dbReference type="RefSeq" id="XP_002172070.1">
    <property type="nucleotide sequence ID" value="XM_002172034.2"/>
</dbReference>
<dbReference type="JaponicusDB" id="SJAG_00804">
    <property type="gene designation" value="sft1"/>
</dbReference>
<evidence type="ECO:0000256" key="6">
    <source>
        <dbReference type="ARBA" id="ARBA00023034"/>
    </source>
</evidence>
<dbReference type="GO" id="GO:0000139">
    <property type="term" value="C:Golgi membrane"/>
    <property type="evidence" value="ECO:0007669"/>
    <property type="project" value="UniProtKB-SubCell"/>
</dbReference>
<evidence type="ECO:0000313" key="10">
    <source>
        <dbReference type="EMBL" id="EEB05777.1"/>
    </source>
</evidence>
<keyword evidence="5 9" id="KW-1133">Transmembrane helix</keyword>
<keyword evidence="6" id="KW-0333">Golgi apparatus</keyword>
<feature type="transmembrane region" description="Helical" evidence="9">
    <location>
        <begin position="69"/>
        <end position="87"/>
    </location>
</feature>
<organism evidence="10 12">
    <name type="scientific">Schizosaccharomyces japonicus (strain yFS275 / FY16936)</name>
    <name type="common">Fission yeast</name>
    <dbReference type="NCBI Taxonomy" id="402676"/>
    <lineage>
        <taxon>Eukaryota</taxon>
        <taxon>Fungi</taxon>
        <taxon>Dikarya</taxon>
        <taxon>Ascomycota</taxon>
        <taxon>Taphrinomycotina</taxon>
        <taxon>Schizosaccharomycetes</taxon>
        <taxon>Schizosaccharomycetales</taxon>
        <taxon>Schizosaccharomycetaceae</taxon>
        <taxon>Schizosaccharomyces</taxon>
    </lineage>
</organism>
<keyword evidence="7 9" id="KW-0472">Membrane</keyword>
<dbReference type="InterPro" id="IPR039899">
    <property type="entry name" value="BET1_SNARE"/>
</dbReference>
<dbReference type="EMBL" id="KE651166">
    <property type="protein sequence ID" value="EEB05777.1"/>
    <property type="molecule type" value="Genomic_DNA"/>
</dbReference>
<dbReference type="AlphaFoldDB" id="B6JWM6"/>
<comment type="subcellular location">
    <subcellularLocation>
        <location evidence="8">Endomembrane system</location>
        <topology evidence="8">Single-pass type IV membrane protein</topology>
    </subcellularLocation>
    <subcellularLocation>
        <location evidence="1">Golgi apparatus membrane</location>
    </subcellularLocation>
</comment>
<evidence type="ECO:0000256" key="3">
    <source>
        <dbReference type="ARBA" id="ARBA00022692"/>
    </source>
</evidence>
<protein>
    <submittedName>
        <fullName evidence="10">SNARE Sft1</fullName>
    </submittedName>
</protein>
<keyword evidence="4" id="KW-0653">Protein transport</keyword>
<evidence type="ECO:0000256" key="7">
    <source>
        <dbReference type="ARBA" id="ARBA00023136"/>
    </source>
</evidence>
<proteinExistence type="predicted"/>
<evidence type="ECO:0000256" key="9">
    <source>
        <dbReference type="SAM" id="Phobius"/>
    </source>
</evidence>
<evidence type="ECO:0000256" key="1">
    <source>
        <dbReference type="ARBA" id="ARBA00004394"/>
    </source>
</evidence>
<dbReference type="OMA" id="MNDSNER"/>
<evidence type="ECO:0000256" key="4">
    <source>
        <dbReference type="ARBA" id="ARBA00022927"/>
    </source>
</evidence>
<evidence type="ECO:0000256" key="5">
    <source>
        <dbReference type="ARBA" id="ARBA00022989"/>
    </source>
</evidence>
<dbReference type="VEuPathDB" id="FungiDB:SJAG_00804"/>
<gene>
    <name evidence="11" type="primary">sft1</name>
    <name evidence="10" type="ORF">SJAG_00804</name>
</gene>
<evidence type="ECO:0000313" key="11">
    <source>
        <dbReference type="JaponicusDB" id="SJAG_00804"/>
    </source>
</evidence>
<dbReference type="OrthoDB" id="3063237at2759"/>